<gene>
    <name evidence="2" type="ORF">BDV95DRAFT_624977</name>
</gene>
<keyword evidence="1" id="KW-1133">Transmembrane helix</keyword>
<keyword evidence="1" id="KW-0812">Transmembrane</keyword>
<feature type="transmembrane region" description="Helical" evidence="1">
    <location>
        <begin position="575"/>
        <end position="595"/>
    </location>
</feature>
<comment type="caution">
    <text evidence="2">The sequence shown here is derived from an EMBL/GenBank/DDBJ whole genome shotgun (WGS) entry which is preliminary data.</text>
</comment>
<proteinExistence type="predicted"/>
<dbReference type="EMBL" id="JAADJZ010000001">
    <property type="protein sequence ID" value="KAF2878579.1"/>
    <property type="molecule type" value="Genomic_DNA"/>
</dbReference>
<keyword evidence="1" id="KW-0472">Membrane</keyword>
<reference evidence="2 3" key="1">
    <citation type="submission" date="2020-01" db="EMBL/GenBank/DDBJ databases">
        <authorList>
            <consortium name="DOE Joint Genome Institute"/>
            <person name="Haridas S."/>
            <person name="Albert R."/>
            <person name="Binder M."/>
            <person name="Bloem J."/>
            <person name="Labutti K."/>
            <person name="Salamov A."/>
            <person name="Andreopoulos B."/>
            <person name="Baker S.E."/>
            <person name="Barry K."/>
            <person name="Bills G."/>
            <person name="Bluhm B.H."/>
            <person name="Cannon C."/>
            <person name="Castanera R."/>
            <person name="Culley D.E."/>
            <person name="Daum C."/>
            <person name="Ezra D."/>
            <person name="Gonzalez J.B."/>
            <person name="Henrissat B."/>
            <person name="Kuo A."/>
            <person name="Liang C."/>
            <person name="Lipzen A."/>
            <person name="Lutzoni F."/>
            <person name="Magnuson J."/>
            <person name="Mondo S."/>
            <person name="Nolan M."/>
            <person name="Ohm R."/>
            <person name="Pangilinan J."/>
            <person name="Park H.-J.H."/>
            <person name="Ramirez L."/>
            <person name="Alfaro M."/>
            <person name="Sun H."/>
            <person name="Tritt A."/>
            <person name="Yoshinaga Y."/>
            <person name="Zwiers L.-H.L."/>
            <person name="Turgeon B.G."/>
            <person name="Goodwin S.B."/>
            <person name="Spatafora J.W."/>
            <person name="Crous P.W."/>
            <person name="Grigoriev I.V."/>
        </authorList>
    </citation>
    <scope>NUCLEOTIDE SEQUENCE [LARGE SCALE GENOMIC DNA]</scope>
    <source>
        <strain evidence="2 3">CBS 611.86</strain>
    </source>
</reference>
<organism evidence="2 3">
    <name type="scientific">Massariosphaeria phaeospora</name>
    <dbReference type="NCBI Taxonomy" id="100035"/>
    <lineage>
        <taxon>Eukaryota</taxon>
        <taxon>Fungi</taxon>
        <taxon>Dikarya</taxon>
        <taxon>Ascomycota</taxon>
        <taxon>Pezizomycotina</taxon>
        <taxon>Dothideomycetes</taxon>
        <taxon>Pleosporomycetidae</taxon>
        <taxon>Pleosporales</taxon>
        <taxon>Pleosporales incertae sedis</taxon>
        <taxon>Massariosphaeria</taxon>
    </lineage>
</organism>
<evidence type="ECO:0008006" key="4">
    <source>
        <dbReference type="Google" id="ProtNLM"/>
    </source>
</evidence>
<dbReference type="OrthoDB" id="2624308at2759"/>
<evidence type="ECO:0000256" key="1">
    <source>
        <dbReference type="SAM" id="Phobius"/>
    </source>
</evidence>
<evidence type="ECO:0000313" key="3">
    <source>
        <dbReference type="Proteomes" id="UP000481861"/>
    </source>
</evidence>
<name>A0A7C8MIY3_9PLEO</name>
<dbReference type="AlphaFoldDB" id="A0A7C8MIY3"/>
<feature type="transmembrane region" description="Helical" evidence="1">
    <location>
        <begin position="601"/>
        <end position="620"/>
    </location>
</feature>
<protein>
    <recommendedName>
        <fullName evidence="4">Heterokaryon incompatibility protein-domain-containing protein</fullName>
    </recommendedName>
</protein>
<dbReference type="Proteomes" id="UP000481861">
    <property type="component" value="Unassembled WGS sequence"/>
</dbReference>
<evidence type="ECO:0000313" key="2">
    <source>
        <dbReference type="EMBL" id="KAF2878579.1"/>
    </source>
</evidence>
<sequence>MAAPNAPYAGFYQGPAPGIANAAYNTPPRKDEVQVIANPHEQDTITAAQHGTPEPKGYLHLLDPYTVFKWQFPNFYRKPGLGYEKLAKHRHVDVFEREWIGDYDDRYISAYDGKISKLVVQAVDDIYDNTTNSTWRRTFVRNIAPLYLRLANWPFNHVDYSRNGGNPTSEDWPLIFVKWFFASVAISFVIGTPRGAETPVRNNGFYDPFPYRYIGYPKTARNVLELDSPRGHALGETNPVSERILRPRYLCFLRQPGEPCLIMKVEDWIAQYKAESRLSYIMVAYTAEQFKSNEDLAVLHQIADAAARNAGVLAYWVSCSCMPDQEHLQEDVYRICDVIRGAHSLAIAVGRPWNDMQGITTTELMLQQWGNRIWTFPEVLLAPAGKDIKVYTRGSDLMSPVAVPKNQFAVQVWKDDAQIARQLVDHYEGNLILSQLELMTLALECLHKRNTTQWLRGDHSYALMGLLRIRPKIDPTDTAFQAFARLSLANGSDQLLERLICVLPKTPDQPWHSMDDAYHSKLWEIYPQDTSIAGIGHDNTIILDGCRAANVRWKSFMPIAYTRIFSWKRMAAQSILHVSGYVFWASIILMGVGSIAVGAPLFVYSLVLMGLSPYLLRLMYLGKFWGTQGLLFGFEGYMDIDTVERQIFGARLGRMRWTTMASPLSRHHKNEHGECVPDDPTSDTVTRALVERCKYARPGEQRVFTLVDTGNMTATLFLATRPPVCFILAGAEGGMQRGIGCSYDWTTATLYRETVLRFETPIQDKTFRVPRVKIGFDRPLHPVGGLGEVGEAKGGRVE</sequence>
<keyword evidence="3" id="KW-1185">Reference proteome</keyword>
<accession>A0A7C8MIY3</accession>